<dbReference type="InterPro" id="IPR002110">
    <property type="entry name" value="Ankyrin_rpt"/>
</dbReference>
<evidence type="ECO:0000256" key="1">
    <source>
        <dbReference type="ARBA" id="ARBA00022737"/>
    </source>
</evidence>
<gene>
    <name evidence="4" type="ORF">ASIM_LOCUS6723</name>
</gene>
<dbReference type="PROSITE" id="PS50297">
    <property type="entry name" value="ANK_REP_REGION"/>
    <property type="match status" value="1"/>
</dbReference>
<dbReference type="Pfam" id="PF13857">
    <property type="entry name" value="Ank_5"/>
    <property type="match status" value="1"/>
</dbReference>
<dbReference type="AlphaFoldDB" id="A0A3P6NMB8"/>
<dbReference type="InterPro" id="IPR036770">
    <property type="entry name" value="Ankyrin_rpt-contain_sf"/>
</dbReference>
<dbReference type="Gene3D" id="1.25.40.20">
    <property type="entry name" value="Ankyrin repeat-containing domain"/>
    <property type="match status" value="1"/>
</dbReference>
<dbReference type="OrthoDB" id="5823001at2759"/>
<organism evidence="4 5">
    <name type="scientific">Anisakis simplex</name>
    <name type="common">Herring worm</name>
    <dbReference type="NCBI Taxonomy" id="6269"/>
    <lineage>
        <taxon>Eukaryota</taxon>
        <taxon>Metazoa</taxon>
        <taxon>Ecdysozoa</taxon>
        <taxon>Nematoda</taxon>
        <taxon>Chromadorea</taxon>
        <taxon>Rhabditida</taxon>
        <taxon>Spirurina</taxon>
        <taxon>Ascaridomorpha</taxon>
        <taxon>Ascaridoidea</taxon>
        <taxon>Anisakidae</taxon>
        <taxon>Anisakis</taxon>
        <taxon>Anisakis simplex complex</taxon>
    </lineage>
</organism>
<evidence type="ECO:0000256" key="3">
    <source>
        <dbReference type="PROSITE-ProRule" id="PRU00023"/>
    </source>
</evidence>
<evidence type="ECO:0000313" key="4">
    <source>
        <dbReference type="EMBL" id="VDK27646.1"/>
    </source>
</evidence>
<reference evidence="4 5" key="1">
    <citation type="submission" date="2018-11" db="EMBL/GenBank/DDBJ databases">
        <authorList>
            <consortium name="Pathogen Informatics"/>
        </authorList>
    </citation>
    <scope>NUCLEOTIDE SEQUENCE [LARGE SCALE GENOMIC DNA]</scope>
</reference>
<accession>A0A3P6NMB8</accession>
<dbReference type="SUPFAM" id="SSF48403">
    <property type="entry name" value="Ankyrin repeat"/>
    <property type="match status" value="1"/>
</dbReference>
<sequence length="112" mass="12357">MLVKRCPQLLNIQSEFGLTPLMSAVARDALGIVEALLELRVDLESVDGQGRTAMHHAASRGVSRQVAILLSWGASACRPDFECNRPMHYAAIKSHTASLRFIYRANKLIVLL</sequence>
<protein>
    <submittedName>
        <fullName evidence="4">Uncharacterized protein</fullName>
    </submittedName>
</protein>
<proteinExistence type="predicted"/>
<evidence type="ECO:0000256" key="2">
    <source>
        <dbReference type="ARBA" id="ARBA00023043"/>
    </source>
</evidence>
<dbReference type="PROSITE" id="PS50088">
    <property type="entry name" value="ANK_REPEAT"/>
    <property type="match status" value="2"/>
</dbReference>
<dbReference type="PANTHER" id="PTHR24201">
    <property type="entry name" value="ANK_REP_REGION DOMAIN-CONTAINING PROTEIN"/>
    <property type="match status" value="1"/>
</dbReference>
<dbReference type="SMART" id="SM00248">
    <property type="entry name" value="ANK"/>
    <property type="match status" value="3"/>
</dbReference>
<evidence type="ECO:0000313" key="5">
    <source>
        <dbReference type="Proteomes" id="UP000267096"/>
    </source>
</evidence>
<feature type="repeat" description="ANK" evidence="3">
    <location>
        <begin position="49"/>
        <end position="81"/>
    </location>
</feature>
<name>A0A3P6NMB8_ANISI</name>
<dbReference type="Proteomes" id="UP000267096">
    <property type="component" value="Unassembled WGS sequence"/>
</dbReference>
<keyword evidence="5" id="KW-1185">Reference proteome</keyword>
<keyword evidence="1" id="KW-0677">Repeat</keyword>
<dbReference type="EMBL" id="UYRR01015056">
    <property type="protein sequence ID" value="VDK27646.1"/>
    <property type="molecule type" value="Genomic_DNA"/>
</dbReference>
<keyword evidence="2 3" id="KW-0040">ANK repeat</keyword>
<feature type="repeat" description="ANK" evidence="3">
    <location>
        <begin position="16"/>
        <end position="48"/>
    </location>
</feature>
<dbReference type="InterPro" id="IPR050776">
    <property type="entry name" value="Ank_Repeat/CDKN_Inhibitor"/>
</dbReference>